<gene>
    <name evidence="1" type="ORF">FXB38_02455</name>
</gene>
<dbReference type="AlphaFoldDB" id="A0A5S4XEY7"/>
<sequence length="257" mass="28052">MHFASNGNFDPAGNYLPGAAGFNLADVSSLAQMEALPEGVRGLVWVGQCNGADTKFVDTVRPFIGHAKLFGFYLMDDPDPTGQHFPLCTADNLKAESDWIHANVPGAKAFILLMTMTSSRTPSFKNAYDPANSHVDLFGIDPYPCRTELNGCDYHQIDRYVAAAEAAGVPRDKMVPVYQTFGGGRWINDGGGRYVLPTASQMQLMLARWDALLPAPVFDFAYSWGPQNGDWALAGSPELQAAFLSRNRNPIALNRMN</sequence>
<evidence type="ECO:0000313" key="2">
    <source>
        <dbReference type="Proteomes" id="UP000324853"/>
    </source>
</evidence>
<accession>A0A5S4XEY7</accession>
<name>A0A5S4XEY7_9BRAD</name>
<comment type="caution">
    <text evidence="1">The sequence shown here is derived from an EMBL/GenBank/DDBJ whole genome shotgun (WGS) entry which is preliminary data.</text>
</comment>
<protein>
    <recommendedName>
        <fullName evidence="3">Calcium-binding protein</fullName>
    </recommendedName>
</protein>
<proteinExistence type="predicted"/>
<dbReference type="Proteomes" id="UP000324853">
    <property type="component" value="Unassembled WGS sequence"/>
</dbReference>
<dbReference type="EMBL" id="VSSR01000005">
    <property type="protein sequence ID" value="TYL88047.1"/>
    <property type="molecule type" value="Genomic_DNA"/>
</dbReference>
<evidence type="ECO:0000313" key="1">
    <source>
        <dbReference type="EMBL" id="TYL88047.1"/>
    </source>
</evidence>
<reference evidence="1 2" key="1">
    <citation type="submission" date="2019-08" db="EMBL/GenBank/DDBJ databases">
        <title>Bradyrhizobium hipponensis sp. nov., a rhizobium isolated from a Lupinus angustifolius root nodule in Tunisia.</title>
        <authorList>
            <person name="Off K."/>
            <person name="Rejili M."/>
            <person name="Mars M."/>
            <person name="Brachmann A."/>
            <person name="Marin M."/>
        </authorList>
    </citation>
    <scope>NUCLEOTIDE SEQUENCE [LARGE SCALE GENOMIC DNA]</scope>
    <source>
        <strain evidence="1 2">CTAW11</strain>
    </source>
</reference>
<keyword evidence="2" id="KW-1185">Reference proteome</keyword>
<evidence type="ECO:0008006" key="3">
    <source>
        <dbReference type="Google" id="ProtNLM"/>
    </source>
</evidence>
<dbReference type="OrthoDB" id="3817502at2"/>
<organism evidence="1 2">
    <name type="scientific">Bradyrhizobium cytisi</name>
    <dbReference type="NCBI Taxonomy" id="515489"/>
    <lineage>
        <taxon>Bacteria</taxon>
        <taxon>Pseudomonadati</taxon>
        <taxon>Pseudomonadota</taxon>
        <taxon>Alphaproteobacteria</taxon>
        <taxon>Hyphomicrobiales</taxon>
        <taxon>Nitrobacteraceae</taxon>
        <taxon>Bradyrhizobium</taxon>
    </lineage>
</organism>